<dbReference type="InterPro" id="IPR037069">
    <property type="entry name" value="AcylCoA_DH/ox_N_sf"/>
</dbReference>
<dbReference type="SUPFAM" id="SSF56645">
    <property type="entry name" value="Acyl-CoA dehydrogenase NM domain-like"/>
    <property type="match status" value="1"/>
</dbReference>
<dbReference type="InterPro" id="IPR009075">
    <property type="entry name" value="AcylCo_DH/oxidase_C"/>
</dbReference>
<dbReference type="SUPFAM" id="SSF47203">
    <property type="entry name" value="Acyl-CoA dehydrogenase C-terminal domain-like"/>
    <property type="match status" value="1"/>
</dbReference>
<evidence type="ECO:0000313" key="11">
    <source>
        <dbReference type="Proteomes" id="UP000715441"/>
    </source>
</evidence>
<evidence type="ECO:0000256" key="1">
    <source>
        <dbReference type="ARBA" id="ARBA00001974"/>
    </source>
</evidence>
<feature type="domain" description="Acyl-CoA dehydrogenase/oxidase N-terminal" evidence="9">
    <location>
        <begin position="7"/>
        <end position="123"/>
    </location>
</feature>
<dbReference type="InterPro" id="IPR052161">
    <property type="entry name" value="Mycobact_Acyl-CoA_DH"/>
</dbReference>
<accession>A0ABX1IXW4</accession>
<keyword evidence="4 6" id="KW-0274">FAD</keyword>
<dbReference type="EMBL" id="JAAXLS010000001">
    <property type="protein sequence ID" value="NKQ51594.1"/>
    <property type="molecule type" value="Genomic_DNA"/>
</dbReference>
<evidence type="ECO:0000313" key="10">
    <source>
        <dbReference type="EMBL" id="NKQ51594.1"/>
    </source>
</evidence>
<dbReference type="InterPro" id="IPR036250">
    <property type="entry name" value="AcylCo_DH-like_C"/>
</dbReference>
<dbReference type="InterPro" id="IPR006091">
    <property type="entry name" value="Acyl-CoA_Oxase/DH_mid-dom"/>
</dbReference>
<dbReference type="Gene3D" id="1.10.540.10">
    <property type="entry name" value="Acyl-CoA dehydrogenase/oxidase, N-terminal domain"/>
    <property type="match status" value="1"/>
</dbReference>
<protein>
    <submittedName>
        <fullName evidence="10">Acyl-CoA dehydrogenase</fullName>
    </submittedName>
</protein>
<gene>
    <name evidence="10" type="ORF">HFP15_01720</name>
</gene>
<dbReference type="Gene3D" id="1.20.140.10">
    <property type="entry name" value="Butyryl-CoA Dehydrogenase, subunit A, domain 3"/>
    <property type="match status" value="1"/>
</dbReference>
<dbReference type="PANTHER" id="PTHR43292:SF4">
    <property type="entry name" value="ACYL-COA DEHYDROGENASE FADE34"/>
    <property type="match status" value="1"/>
</dbReference>
<evidence type="ECO:0000256" key="6">
    <source>
        <dbReference type="RuleBase" id="RU362125"/>
    </source>
</evidence>
<evidence type="ECO:0000256" key="4">
    <source>
        <dbReference type="ARBA" id="ARBA00022827"/>
    </source>
</evidence>
<keyword evidence="3 6" id="KW-0285">Flavoprotein</keyword>
<dbReference type="InterPro" id="IPR046373">
    <property type="entry name" value="Acyl-CoA_Oxase/DH_mid-dom_sf"/>
</dbReference>
<reference evidence="10 11" key="1">
    <citation type="submission" date="2020-04" db="EMBL/GenBank/DDBJ databases">
        <title>Novel species.</title>
        <authorList>
            <person name="Teo W.F.A."/>
            <person name="Lipun K."/>
            <person name="Srisuk N."/>
            <person name="Duangmal K."/>
        </authorList>
    </citation>
    <scope>NUCLEOTIDE SEQUENCE [LARGE SCALE GENOMIC DNA]</scope>
    <source>
        <strain evidence="10 11">K13G38</strain>
    </source>
</reference>
<organism evidence="10 11">
    <name type="scientific">Amycolatopsis acididurans</name>
    <dbReference type="NCBI Taxonomy" id="2724524"/>
    <lineage>
        <taxon>Bacteria</taxon>
        <taxon>Bacillati</taxon>
        <taxon>Actinomycetota</taxon>
        <taxon>Actinomycetes</taxon>
        <taxon>Pseudonocardiales</taxon>
        <taxon>Pseudonocardiaceae</taxon>
        <taxon>Amycolatopsis</taxon>
    </lineage>
</organism>
<dbReference type="InterPro" id="IPR013786">
    <property type="entry name" value="AcylCoA_DH/ox_N"/>
</dbReference>
<comment type="cofactor">
    <cofactor evidence="1 6">
        <name>FAD</name>
        <dbReference type="ChEBI" id="CHEBI:57692"/>
    </cofactor>
</comment>
<evidence type="ECO:0000256" key="5">
    <source>
        <dbReference type="ARBA" id="ARBA00023002"/>
    </source>
</evidence>
<evidence type="ECO:0000259" key="9">
    <source>
        <dbReference type="Pfam" id="PF02771"/>
    </source>
</evidence>
<comment type="similarity">
    <text evidence="2 6">Belongs to the acyl-CoA dehydrogenase family.</text>
</comment>
<dbReference type="Proteomes" id="UP000715441">
    <property type="component" value="Unassembled WGS sequence"/>
</dbReference>
<dbReference type="PANTHER" id="PTHR43292">
    <property type="entry name" value="ACYL-COA DEHYDROGENASE"/>
    <property type="match status" value="1"/>
</dbReference>
<sequence length="414" mass="44731">MKETTMTETVEEFRRRARTWLAATMPRLEDAHSTDDDEAHWRRARELQRMLYAGGFAGICFPQEYGGLGLGPEYQRAFTEESAGYEMPLNLNIPTFSICAPTLLDMGSEDQKRTHLPAVIRGDEILCQFLSEPSGGSDLAGLLTRAERDGDTWILNGAKTWSSSAYAADYALCLARTDPEVPKHEGLTMFLVPTKAPGITLNRIRMVNGSTEFCEEFFDNVVLPAEAVVGEVNGGWAVASRQLYHERNAVGGGSPYVSGRGLPPTTVYSTPVEVARATGSGADPLVRERIGEWLATSKVLDQLVARVSHGVAAGHLPPTATSLLRLLNAQASQLSADLAMRIAGGYAAVGQGPQMGTTGRAAVGYLMRQSASLGGGSTEMSRNVISERMLGMPREYAADRGVPFKDISRTRGAR</sequence>
<evidence type="ECO:0000256" key="2">
    <source>
        <dbReference type="ARBA" id="ARBA00009347"/>
    </source>
</evidence>
<evidence type="ECO:0000259" key="8">
    <source>
        <dbReference type="Pfam" id="PF02770"/>
    </source>
</evidence>
<dbReference type="Pfam" id="PF02770">
    <property type="entry name" value="Acyl-CoA_dh_M"/>
    <property type="match status" value="1"/>
</dbReference>
<feature type="domain" description="Acyl-CoA dehydrogenase/oxidase C-terminal" evidence="7">
    <location>
        <begin position="233"/>
        <end position="390"/>
    </location>
</feature>
<dbReference type="Pfam" id="PF02771">
    <property type="entry name" value="Acyl-CoA_dh_N"/>
    <property type="match status" value="1"/>
</dbReference>
<comment type="caution">
    <text evidence="10">The sequence shown here is derived from an EMBL/GenBank/DDBJ whole genome shotgun (WGS) entry which is preliminary data.</text>
</comment>
<dbReference type="InterPro" id="IPR009100">
    <property type="entry name" value="AcylCoA_DH/oxidase_NM_dom_sf"/>
</dbReference>
<proteinExistence type="inferred from homology"/>
<feature type="domain" description="Acyl-CoA oxidase/dehydrogenase middle" evidence="8">
    <location>
        <begin position="127"/>
        <end position="221"/>
    </location>
</feature>
<keyword evidence="5 6" id="KW-0560">Oxidoreductase</keyword>
<evidence type="ECO:0000259" key="7">
    <source>
        <dbReference type="Pfam" id="PF00441"/>
    </source>
</evidence>
<dbReference type="Pfam" id="PF00441">
    <property type="entry name" value="Acyl-CoA_dh_1"/>
    <property type="match status" value="1"/>
</dbReference>
<evidence type="ECO:0000256" key="3">
    <source>
        <dbReference type="ARBA" id="ARBA00022630"/>
    </source>
</evidence>
<keyword evidence="11" id="KW-1185">Reference proteome</keyword>
<dbReference type="Gene3D" id="2.40.110.10">
    <property type="entry name" value="Butyryl-CoA Dehydrogenase, subunit A, domain 2"/>
    <property type="match status" value="1"/>
</dbReference>
<name>A0ABX1IXW4_9PSEU</name>